<keyword evidence="2" id="KW-1185">Reference proteome</keyword>
<dbReference type="EMBL" id="JADBEG010000001">
    <property type="protein sequence ID" value="MBE1493972.1"/>
    <property type="molecule type" value="Genomic_DNA"/>
</dbReference>
<proteinExistence type="predicted"/>
<protein>
    <submittedName>
        <fullName evidence="1">Uncharacterized protein</fullName>
    </submittedName>
</protein>
<name>A0ABR9HT83_9PSEU</name>
<evidence type="ECO:0000313" key="2">
    <source>
        <dbReference type="Proteomes" id="UP000631670"/>
    </source>
</evidence>
<gene>
    <name evidence="1" type="ORF">H4696_001072</name>
</gene>
<reference evidence="1 2" key="1">
    <citation type="submission" date="2020-10" db="EMBL/GenBank/DDBJ databases">
        <title>Sequencing the genomes of 1000 actinobacteria strains.</title>
        <authorList>
            <person name="Klenk H.-P."/>
        </authorList>
    </citation>
    <scope>NUCLEOTIDE SEQUENCE [LARGE SCALE GENOMIC DNA]</scope>
    <source>
        <strain evidence="1 2">DSM 44653</strain>
    </source>
</reference>
<evidence type="ECO:0000313" key="1">
    <source>
        <dbReference type="EMBL" id="MBE1493972.1"/>
    </source>
</evidence>
<dbReference type="Proteomes" id="UP000631670">
    <property type="component" value="Unassembled WGS sequence"/>
</dbReference>
<organism evidence="1 2">
    <name type="scientific">Amycolatopsis lexingtonensis</name>
    <dbReference type="NCBI Taxonomy" id="218822"/>
    <lineage>
        <taxon>Bacteria</taxon>
        <taxon>Bacillati</taxon>
        <taxon>Actinomycetota</taxon>
        <taxon>Actinomycetes</taxon>
        <taxon>Pseudonocardiales</taxon>
        <taxon>Pseudonocardiaceae</taxon>
        <taxon>Amycolatopsis</taxon>
    </lineage>
</organism>
<comment type="caution">
    <text evidence="1">The sequence shown here is derived from an EMBL/GenBank/DDBJ whole genome shotgun (WGS) entry which is preliminary data.</text>
</comment>
<sequence>MTDDLLVTDDIVISQAADPVLEAHDLVWPELAEKEQ</sequence>
<accession>A0ABR9HT83</accession>